<name>A0A1X7LBK9_9SPHI</name>
<dbReference type="SUPFAM" id="SSF48452">
    <property type="entry name" value="TPR-like"/>
    <property type="match status" value="1"/>
</dbReference>
<keyword evidence="4" id="KW-0472">Membrane</keyword>
<dbReference type="AlphaFoldDB" id="A0A1X7LBK9"/>
<dbReference type="Gene3D" id="1.25.40.390">
    <property type="match status" value="1"/>
</dbReference>
<evidence type="ECO:0000313" key="7">
    <source>
        <dbReference type="EMBL" id="SMG51080.1"/>
    </source>
</evidence>
<sequence>MIKNIYIKFSLFALVAISQLQVSCNKALDAPSVEVSSEEVHWQSVSDTKAALIGMYGLMRAAMVDNNAHWMFGEFRSGDFSSYRRQDLNAVINSELNKSYDLLENISTWRRFYAVINAASLFIEKAPQVLEHDSRYTRYNLDLDIAQARAIRAFTYFYMVRVWGDVPLITSSFDNGTFPEFPRTDYRDVLTFAEQELIEAVEVLPFRYGVAPQLYYGTFSSNWQKILFNKISGYAILAHLAAWQGKYLDVAAYTQFIMDNYTEANISYLNNVAPSGTGTAGLAGNYGVFTNNFQFGQIINFSAAYSYGEATASGHIEQLTMARPYINRANPDVYVSKDTITQAFVERNDRRFGVDTVSGLFRENYFKDYNNEIPVFNKIKVIRDGVEDGDYAVFGSNLVFTRLEELTLLRAEALAVLGQNIKAIEMLNVIKAMRFTSSYQVSELQTKPLIDEIFKERRRELMGEGWRFFDLVRWNRIKPVNAKVVELIQKDGIYWPISRSVLRNNKLIKQNTYWN</sequence>
<evidence type="ECO:0000256" key="1">
    <source>
        <dbReference type="ARBA" id="ARBA00004442"/>
    </source>
</evidence>
<comment type="subcellular location">
    <subcellularLocation>
        <location evidence="1">Cell outer membrane</location>
    </subcellularLocation>
</comment>
<proteinExistence type="inferred from homology"/>
<dbReference type="STRING" id="561061.SAMN05660862_3800"/>
<keyword evidence="8" id="KW-1185">Reference proteome</keyword>
<dbReference type="Proteomes" id="UP000192980">
    <property type="component" value="Unassembled WGS sequence"/>
</dbReference>
<evidence type="ECO:0000256" key="2">
    <source>
        <dbReference type="ARBA" id="ARBA00006275"/>
    </source>
</evidence>
<comment type="similarity">
    <text evidence="2">Belongs to the SusD family.</text>
</comment>
<dbReference type="OrthoDB" id="9773740at2"/>
<dbReference type="InterPro" id="IPR011990">
    <property type="entry name" value="TPR-like_helical_dom_sf"/>
</dbReference>
<dbReference type="InterPro" id="IPR012944">
    <property type="entry name" value="SusD_RagB_dom"/>
</dbReference>
<reference evidence="7 8" key="1">
    <citation type="submission" date="2017-04" db="EMBL/GenBank/DDBJ databases">
        <authorList>
            <person name="Afonso C.L."/>
            <person name="Miller P.J."/>
            <person name="Scott M.A."/>
            <person name="Spackman E."/>
            <person name="Goraichik I."/>
            <person name="Dimitrov K.M."/>
            <person name="Suarez D.L."/>
            <person name="Swayne D.E."/>
        </authorList>
    </citation>
    <scope>NUCLEOTIDE SEQUENCE [LARGE SCALE GENOMIC DNA]</scope>
    <source>
        <strain evidence="7 8">DSM 22418</strain>
    </source>
</reference>
<dbReference type="Pfam" id="PF07980">
    <property type="entry name" value="SusD_RagB"/>
    <property type="match status" value="1"/>
</dbReference>
<gene>
    <name evidence="7" type="ORF">SAMN05660862_3800</name>
</gene>
<accession>A0A1X7LBK9</accession>
<evidence type="ECO:0000256" key="3">
    <source>
        <dbReference type="ARBA" id="ARBA00022729"/>
    </source>
</evidence>
<keyword evidence="3" id="KW-0732">Signal</keyword>
<evidence type="ECO:0000256" key="5">
    <source>
        <dbReference type="ARBA" id="ARBA00023237"/>
    </source>
</evidence>
<dbReference type="RefSeq" id="WP_159451884.1">
    <property type="nucleotide sequence ID" value="NZ_FXAU01000009.1"/>
</dbReference>
<dbReference type="GO" id="GO:0009279">
    <property type="term" value="C:cell outer membrane"/>
    <property type="evidence" value="ECO:0007669"/>
    <property type="project" value="UniProtKB-SubCell"/>
</dbReference>
<keyword evidence="5" id="KW-0998">Cell outer membrane</keyword>
<evidence type="ECO:0000313" key="8">
    <source>
        <dbReference type="Proteomes" id="UP000192980"/>
    </source>
</evidence>
<feature type="domain" description="RagB/SusD" evidence="6">
    <location>
        <begin position="396"/>
        <end position="514"/>
    </location>
</feature>
<dbReference type="EMBL" id="FXAU01000009">
    <property type="protein sequence ID" value="SMG51080.1"/>
    <property type="molecule type" value="Genomic_DNA"/>
</dbReference>
<protein>
    <submittedName>
        <fullName evidence="7">Starch-binding associating with outer membrane</fullName>
    </submittedName>
</protein>
<evidence type="ECO:0000256" key="4">
    <source>
        <dbReference type="ARBA" id="ARBA00023136"/>
    </source>
</evidence>
<evidence type="ECO:0000259" key="6">
    <source>
        <dbReference type="Pfam" id="PF07980"/>
    </source>
</evidence>
<dbReference type="CDD" id="cd08977">
    <property type="entry name" value="SusD"/>
    <property type="match status" value="1"/>
</dbReference>
<organism evidence="7 8">
    <name type="scientific">Sphingobacterium psychroaquaticum</name>
    <dbReference type="NCBI Taxonomy" id="561061"/>
    <lineage>
        <taxon>Bacteria</taxon>
        <taxon>Pseudomonadati</taxon>
        <taxon>Bacteroidota</taxon>
        <taxon>Sphingobacteriia</taxon>
        <taxon>Sphingobacteriales</taxon>
        <taxon>Sphingobacteriaceae</taxon>
        <taxon>Sphingobacterium</taxon>
    </lineage>
</organism>